<protein>
    <recommendedName>
        <fullName evidence="31">Carboxylic ester hydrolase</fullName>
        <ecNumber evidence="31">3.1.1.-</ecNumber>
    </recommendedName>
</protein>
<dbReference type="EMBL" id="AFYH01027432">
    <property type="status" value="NOT_ANNOTATED_CDS"/>
    <property type="molecule type" value="Genomic_DNA"/>
</dbReference>
<comment type="catalytic activity">
    <reaction evidence="17">
        <text>9-hexadecanoyloxy-octadecanoate + H2O = 9-hydroxy-octadecanoate + hexadecanoate + H(+)</text>
        <dbReference type="Rhea" id="RHEA:52052"/>
        <dbReference type="ChEBI" id="CHEBI:7896"/>
        <dbReference type="ChEBI" id="CHEBI:15377"/>
        <dbReference type="ChEBI" id="CHEBI:15378"/>
        <dbReference type="ChEBI" id="CHEBI:83670"/>
        <dbReference type="ChEBI" id="CHEBI:136286"/>
    </reaction>
    <physiologicalReaction direction="left-to-right" evidence="17">
        <dbReference type="Rhea" id="RHEA:52053"/>
    </physiologicalReaction>
</comment>
<dbReference type="PANTHER" id="PTHR43903">
    <property type="entry name" value="NEUROLIGIN"/>
    <property type="match status" value="1"/>
</dbReference>
<evidence type="ECO:0000259" key="32">
    <source>
        <dbReference type="Pfam" id="PF00135"/>
    </source>
</evidence>
<name>H3B637_LATCH</name>
<comment type="catalytic activity">
    <reaction evidence="27">
        <text>an acetyl ester + H2O = an aliphatic alcohol + acetate + H(+)</text>
        <dbReference type="Rhea" id="RHEA:12957"/>
        <dbReference type="ChEBI" id="CHEBI:2571"/>
        <dbReference type="ChEBI" id="CHEBI:15377"/>
        <dbReference type="ChEBI" id="CHEBI:15378"/>
        <dbReference type="ChEBI" id="CHEBI:30089"/>
        <dbReference type="ChEBI" id="CHEBI:47622"/>
        <dbReference type="EC" id="3.1.1.6"/>
    </reaction>
    <physiologicalReaction direction="left-to-right" evidence="27">
        <dbReference type="Rhea" id="RHEA:12958"/>
    </physiologicalReaction>
</comment>
<comment type="catalytic activity">
    <reaction evidence="22">
        <text>9-octadecanoyloxy-octadecanoate + H2O = 9-hydroxy-octadecanoate + octadecanoate + H(+)</text>
        <dbReference type="Rhea" id="RHEA:52096"/>
        <dbReference type="ChEBI" id="CHEBI:15377"/>
        <dbReference type="ChEBI" id="CHEBI:15378"/>
        <dbReference type="ChEBI" id="CHEBI:25629"/>
        <dbReference type="ChEBI" id="CHEBI:136286"/>
        <dbReference type="ChEBI" id="CHEBI:136373"/>
    </reaction>
    <physiologicalReaction direction="left-to-right" evidence="22">
        <dbReference type="Rhea" id="RHEA:52097"/>
    </physiologicalReaction>
</comment>
<dbReference type="EC" id="3.1.1.-" evidence="31"/>
<evidence type="ECO:0000256" key="18">
    <source>
        <dbReference type="ARBA" id="ARBA00048386"/>
    </source>
</evidence>
<evidence type="ECO:0000256" key="31">
    <source>
        <dbReference type="RuleBase" id="RU361235"/>
    </source>
</evidence>
<keyword evidence="5" id="KW-0964">Secreted</keyword>
<evidence type="ECO:0000256" key="11">
    <source>
        <dbReference type="ARBA" id="ARBA00023180"/>
    </source>
</evidence>
<dbReference type="Pfam" id="PF00135">
    <property type="entry name" value="COesterase"/>
    <property type="match status" value="1"/>
</dbReference>
<evidence type="ECO:0000256" key="6">
    <source>
        <dbReference type="ARBA" id="ARBA00022729"/>
    </source>
</evidence>
<accession>H3B637</accession>
<keyword evidence="7 31" id="KW-0378">Hydrolase</keyword>
<evidence type="ECO:0000256" key="20">
    <source>
        <dbReference type="ARBA" id="ARBA00048701"/>
    </source>
</evidence>
<sequence length="552" mass="61534">ISSWQDGKGCCCSLAVLSAVQLGAVYTEGGMIEGTTVKTGLFESVDVFKGIPYAATPRRFENPEPHPGWTGTGLLKATKFRDRCLQLTLTQTTTRGSEDCLYLNIWVPQKRKKISTNLPVMVWIYGGAFFLGSSQGANFFNNYLYDGQEIASRGKVIVVTLNYRVGSLGFLSTGDKNGPGNYGLRDQHMAIKWVKRNIAAFGGDPNNITIFGESAGGASVSFQMLSPYNVGYFKRAIMQSGVALCPWAIQKNPLYWAKQIAEKVGCSRNDTAALMNCLKITDPEAITLAWNLDVLNLRSPLVWNLPFLPVIDGDFIPDEPHKLFNNSANVDFIAGANDMDGHVFAGIDVPSINQMILGKTYPEDLYKLTQGLILGKGVKGVNTTYALYTRAWGPDPSQKTIKKTIVDLETDYLFLIPTQAALELHSQHAKFRNAKTYSYLFTQPSRMPVYPSWTGADHADDIQYVFGKPFYTPLGYRPRDRDVSGYMIAYWTNFAKTGDPSTGDSSVPTPWPPYTNQYSQYLDINSNLNRDSVKMRLRNEFVKFWTEFFPSL</sequence>
<evidence type="ECO:0000256" key="28">
    <source>
        <dbReference type="ARBA" id="ARBA00052473"/>
    </source>
</evidence>
<comment type="catalytic activity">
    <reaction evidence="19">
        <text>12-octadecanoyloxy-octadecanoate + H2O = 12-hydroxyoctadecanoate + octadecanoate + H(+)</text>
        <dbReference type="Rhea" id="RHEA:52080"/>
        <dbReference type="ChEBI" id="CHEBI:15377"/>
        <dbReference type="ChEBI" id="CHEBI:15378"/>
        <dbReference type="ChEBI" id="CHEBI:25629"/>
        <dbReference type="ChEBI" id="CHEBI:84201"/>
        <dbReference type="ChEBI" id="CHEBI:136330"/>
    </reaction>
    <physiologicalReaction direction="left-to-right" evidence="19">
        <dbReference type="Rhea" id="RHEA:52081"/>
    </physiologicalReaction>
</comment>
<evidence type="ECO:0000256" key="2">
    <source>
        <dbReference type="ARBA" id="ARBA00004613"/>
    </source>
</evidence>
<evidence type="ECO:0000256" key="16">
    <source>
        <dbReference type="ARBA" id="ARBA00047653"/>
    </source>
</evidence>
<evidence type="ECO:0000256" key="29">
    <source>
        <dbReference type="ARBA" id="ARBA00053019"/>
    </source>
</evidence>
<feature type="domain" description="Carboxylesterase type B" evidence="32">
    <location>
        <begin position="24"/>
        <end position="545"/>
    </location>
</feature>
<organism evidence="33 34">
    <name type="scientific">Latimeria chalumnae</name>
    <name type="common">Coelacanth</name>
    <dbReference type="NCBI Taxonomy" id="7897"/>
    <lineage>
        <taxon>Eukaryota</taxon>
        <taxon>Metazoa</taxon>
        <taxon>Chordata</taxon>
        <taxon>Craniata</taxon>
        <taxon>Vertebrata</taxon>
        <taxon>Euteleostomi</taxon>
        <taxon>Coelacanthiformes</taxon>
        <taxon>Coelacanthidae</taxon>
        <taxon>Latimeria</taxon>
    </lineage>
</organism>
<dbReference type="EMBL" id="AFYH01027430">
    <property type="status" value="NOT_ANNOTATED_CDS"/>
    <property type="molecule type" value="Genomic_DNA"/>
</dbReference>
<dbReference type="InterPro" id="IPR019826">
    <property type="entry name" value="Carboxylesterase_B_AS"/>
</dbReference>
<gene>
    <name evidence="33" type="primary">CEL</name>
</gene>
<comment type="catalytic activity">
    <reaction evidence="24">
        <text>13-(9Z-octadecenoyloxy)-octadecanoate + H2O = 13-hydroxy-octadecanoate + (9Z)-octadecenoate + H(+)</text>
        <dbReference type="Rhea" id="RHEA:52064"/>
        <dbReference type="ChEBI" id="CHEBI:15377"/>
        <dbReference type="ChEBI" id="CHEBI:15378"/>
        <dbReference type="ChEBI" id="CHEBI:30823"/>
        <dbReference type="ChEBI" id="CHEBI:136303"/>
        <dbReference type="ChEBI" id="CHEBI:136304"/>
    </reaction>
    <physiologicalReaction direction="left-to-right" evidence="24">
        <dbReference type="Rhea" id="RHEA:52065"/>
    </physiologicalReaction>
</comment>
<evidence type="ECO:0000256" key="27">
    <source>
        <dbReference type="ARBA" id="ARBA00051791"/>
    </source>
</evidence>
<dbReference type="InterPro" id="IPR002018">
    <property type="entry name" value="CarbesteraseB"/>
</dbReference>
<keyword evidence="11" id="KW-0325">Glycoprotein</keyword>
<comment type="catalytic activity">
    <reaction evidence="25">
        <text>13-(9Z-hexadecenoyloxy)-octadecanoate + H2O = 13-hydroxy-octadecanoate + (9Z)-hexadecenoate + H(+)</text>
        <dbReference type="Rhea" id="RHEA:52076"/>
        <dbReference type="ChEBI" id="CHEBI:15377"/>
        <dbReference type="ChEBI" id="CHEBI:15378"/>
        <dbReference type="ChEBI" id="CHEBI:32372"/>
        <dbReference type="ChEBI" id="CHEBI:136304"/>
        <dbReference type="ChEBI" id="CHEBI:136315"/>
    </reaction>
    <physiologicalReaction direction="left-to-right" evidence="25">
        <dbReference type="Rhea" id="RHEA:52077"/>
    </physiologicalReaction>
</comment>
<dbReference type="SUPFAM" id="SSF53474">
    <property type="entry name" value="alpha/beta-Hydrolases"/>
    <property type="match status" value="1"/>
</dbReference>
<comment type="catalytic activity">
    <reaction evidence="28">
        <text>5-(9Z-hexadecenoyloxy)-octadecanoate + H2O = 5-hydroxy-octadecanoate + (9Z)-hexadecenoate + H(+)</text>
        <dbReference type="Rhea" id="RHEA:52092"/>
        <dbReference type="ChEBI" id="CHEBI:15377"/>
        <dbReference type="ChEBI" id="CHEBI:15378"/>
        <dbReference type="ChEBI" id="CHEBI:32372"/>
        <dbReference type="ChEBI" id="CHEBI:136369"/>
        <dbReference type="ChEBI" id="CHEBI:136370"/>
    </reaction>
    <physiologicalReaction direction="left-to-right" evidence="28">
        <dbReference type="Rhea" id="RHEA:52093"/>
    </physiologicalReaction>
</comment>
<comment type="catalytic activity">
    <reaction evidence="21">
        <text>9-(9Z-octadecenoyloxy)-octadecanoate + H2O = 9-hydroxy-octadecanoate + (9Z)-octadecenoate + H(+)</text>
        <dbReference type="Rhea" id="RHEA:52048"/>
        <dbReference type="ChEBI" id="CHEBI:15377"/>
        <dbReference type="ChEBI" id="CHEBI:15378"/>
        <dbReference type="ChEBI" id="CHEBI:30823"/>
        <dbReference type="ChEBI" id="CHEBI:136282"/>
        <dbReference type="ChEBI" id="CHEBI:136286"/>
    </reaction>
    <physiologicalReaction direction="left-to-right" evidence="21">
        <dbReference type="Rhea" id="RHEA:52049"/>
    </physiologicalReaction>
</comment>
<dbReference type="AlphaFoldDB" id="H3B637"/>
<evidence type="ECO:0000256" key="23">
    <source>
        <dbReference type="ARBA" id="ARBA00049290"/>
    </source>
</evidence>
<evidence type="ECO:0000256" key="10">
    <source>
        <dbReference type="ARBA" id="ARBA00023157"/>
    </source>
</evidence>
<evidence type="ECO:0000256" key="24">
    <source>
        <dbReference type="ARBA" id="ARBA00049296"/>
    </source>
</evidence>
<evidence type="ECO:0000256" key="15">
    <source>
        <dbReference type="ARBA" id="ARBA00047427"/>
    </source>
</evidence>
<comment type="catalytic activity">
    <reaction evidence="12">
        <text>a triacylglycerol + H2O = a diacylglycerol + a fatty acid + H(+)</text>
        <dbReference type="Rhea" id="RHEA:12044"/>
        <dbReference type="ChEBI" id="CHEBI:15377"/>
        <dbReference type="ChEBI" id="CHEBI:15378"/>
        <dbReference type="ChEBI" id="CHEBI:17855"/>
        <dbReference type="ChEBI" id="CHEBI:18035"/>
        <dbReference type="ChEBI" id="CHEBI:28868"/>
        <dbReference type="EC" id="3.1.1.3"/>
    </reaction>
    <physiologicalReaction direction="left-to-right" evidence="12">
        <dbReference type="Rhea" id="RHEA:12045"/>
    </physiologicalReaction>
</comment>
<comment type="similarity">
    <text evidence="3 31">Belongs to the type-B carboxylesterase/lipase family.</text>
</comment>
<proteinExistence type="inferred from homology"/>
<comment type="subunit">
    <text evidence="30">Interacts with CLC.</text>
</comment>
<evidence type="ECO:0000256" key="26">
    <source>
        <dbReference type="ARBA" id="ARBA00049428"/>
    </source>
</evidence>
<evidence type="ECO:0000256" key="8">
    <source>
        <dbReference type="ARBA" id="ARBA00022963"/>
    </source>
</evidence>
<dbReference type="InterPro" id="IPR029058">
    <property type="entry name" value="AB_hydrolase_fold"/>
</dbReference>
<reference evidence="33" key="2">
    <citation type="submission" date="2025-08" db="UniProtKB">
        <authorList>
            <consortium name="Ensembl"/>
        </authorList>
    </citation>
    <scope>IDENTIFICATION</scope>
</reference>
<evidence type="ECO:0000256" key="13">
    <source>
        <dbReference type="ARBA" id="ARBA00033629"/>
    </source>
</evidence>
<evidence type="ECO:0000256" key="7">
    <source>
        <dbReference type="ARBA" id="ARBA00022801"/>
    </source>
</evidence>
<dbReference type="GO" id="GO:0004806">
    <property type="term" value="F:triacylglycerol lipase activity"/>
    <property type="evidence" value="ECO:0007669"/>
    <property type="project" value="UniProtKB-EC"/>
</dbReference>
<evidence type="ECO:0000256" key="14">
    <source>
        <dbReference type="ARBA" id="ARBA00047368"/>
    </source>
</evidence>
<dbReference type="Ensembl" id="ENSLACT00000017485.1">
    <property type="protein sequence ID" value="ENSLACP00000017358.1"/>
    <property type="gene ID" value="ENSLACG00000015289.1"/>
</dbReference>
<evidence type="ECO:0000256" key="17">
    <source>
        <dbReference type="ARBA" id="ARBA00047863"/>
    </source>
</evidence>
<comment type="subcellular location">
    <subcellularLocation>
        <location evidence="2">Secreted</location>
    </subcellularLocation>
</comment>
<evidence type="ECO:0000256" key="25">
    <source>
        <dbReference type="ARBA" id="ARBA00049322"/>
    </source>
</evidence>
<dbReference type="CDD" id="cd00312">
    <property type="entry name" value="Esterase_lipase"/>
    <property type="match status" value="1"/>
</dbReference>
<comment type="catalytic activity">
    <reaction evidence="29">
        <text>a sterol ester + H2O = a sterol + a fatty acid + H(+)</text>
        <dbReference type="Rhea" id="RHEA:10100"/>
        <dbReference type="ChEBI" id="CHEBI:15377"/>
        <dbReference type="ChEBI" id="CHEBI:15378"/>
        <dbReference type="ChEBI" id="CHEBI:15889"/>
        <dbReference type="ChEBI" id="CHEBI:28868"/>
        <dbReference type="ChEBI" id="CHEBI:35915"/>
        <dbReference type="EC" id="3.1.1.13"/>
    </reaction>
    <physiologicalReaction direction="left-to-right" evidence="29">
        <dbReference type="Rhea" id="RHEA:10101"/>
    </physiologicalReaction>
</comment>
<dbReference type="InterPro" id="IPR019819">
    <property type="entry name" value="Carboxylesterase_B_CS"/>
</dbReference>
<evidence type="ECO:0000256" key="22">
    <source>
        <dbReference type="ARBA" id="ARBA00049221"/>
    </source>
</evidence>
<keyword evidence="9" id="KW-0443">Lipid metabolism</keyword>
<keyword evidence="4" id="KW-0719">Serine esterase</keyword>
<evidence type="ECO:0000256" key="21">
    <source>
        <dbReference type="ARBA" id="ARBA00048800"/>
    </source>
</evidence>
<dbReference type="FunCoup" id="H3B637">
    <property type="interactions" value="9"/>
</dbReference>
<evidence type="ECO:0000256" key="4">
    <source>
        <dbReference type="ARBA" id="ARBA00022487"/>
    </source>
</evidence>
<dbReference type="PROSITE" id="PS00122">
    <property type="entry name" value="CARBOXYLESTERASE_B_1"/>
    <property type="match status" value="1"/>
</dbReference>
<keyword evidence="8" id="KW-0442">Lipid degradation</keyword>
<dbReference type="Proteomes" id="UP000008672">
    <property type="component" value="Unassembled WGS sequence"/>
</dbReference>
<evidence type="ECO:0000256" key="12">
    <source>
        <dbReference type="ARBA" id="ARBA00023369"/>
    </source>
</evidence>
<comment type="catalytic activity">
    <reaction evidence="1">
        <text>9-(9Z-hexadecenoyloxy)-octadecanoate + H2O = (9Z)-hexadecenoate + 9-hydroxy-octadecanoate + H(+)</text>
        <dbReference type="Rhea" id="RHEA:52068"/>
        <dbReference type="ChEBI" id="CHEBI:15377"/>
        <dbReference type="ChEBI" id="CHEBI:15378"/>
        <dbReference type="ChEBI" id="CHEBI:32372"/>
        <dbReference type="ChEBI" id="CHEBI:136286"/>
        <dbReference type="ChEBI" id="CHEBI:136309"/>
    </reaction>
    <physiologicalReaction direction="left-to-right" evidence="1">
        <dbReference type="Rhea" id="RHEA:52069"/>
    </physiologicalReaction>
</comment>
<dbReference type="GO" id="GO:0004771">
    <property type="term" value="F:sterol ester esterase activity"/>
    <property type="evidence" value="ECO:0007669"/>
    <property type="project" value="UniProtKB-EC"/>
</dbReference>
<dbReference type="GO" id="GO:0008126">
    <property type="term" value="F:acetylesterase activity"/>
    <property type="evidence" value="ECO:0007669"/>
    <property type="project" value="UniProtKB-EC"/>
</dbReference>
<comment type="catalytic activity">
    <reaction evidence="23">
        <text>1,2,3-trioctanoylglycerol + H2O = dioctanoylglycerol + octanoate + H(+)</text>
        <dbReference type="Rhea" id="RHEA:47864"/>
        <dbReference type="ChEBI" id="CHEBI:15377"/>
        <dbReference type="ChEBI" id="CHEBI:15378"/>
        <dbReference type="ChEBI" id="CHEBI:25646"/>
        <dbReference type="ChEBI" id="CHEBI:76978"/>
        <dbReference type="ChEBI" id="CHEBI:88066"/>
    </reaction>
    <physiologicalReaction direction="left-to-right" evidence="23">
        <dbReference type="Rhea" id="RHEA:47865"/>
    </physiologicalReaction>
</comment>
<comment type="catalytic activity">
    <reaction evidence="16">
        <text>cholesteryl (9Z-octadecenoate) + H2O = cholesterol + (9Z)-octadecenoate + H(+)</text>
        <dbReference type="Rhea" id="RHEA:33875"/>
        <dbReference type="ChEBI" id="CHEBI:15377"/>
        <dbReference type="ChEBI" id="CHEBI:15378"/>
        <dbReference type="ChEBI" id="CHEBI:16113"/>
        <dbReference type="ChEBI" id="CHEBI:30823"/>
        <dbReference type="ChEBI" id="CHEBI:46898"/>
    </reaction>
    <physiologicalReaction direction="left-to-right" evidence="16">
        <dbReference type="Rhea" id="RHEA:33876"/>
    </physiologicalReaction>
</comment>
<keyword evidence="6" id="KW-0732">Signal</keyword>
<dbReference type="InterPro" id="IPR051093">
    <property type="entry name" value="Neuroligin/BSAL"/>
</dbReference>
<dbReference type="HOGENOM" id="CLU_006586_13_2_1"/>
<comment type="catalytic activity">
    <reaction evidence="13">
        <text>a butanoate ester + H2O = an aliphatic alcohol + butanoate + H(+)</text>
        <dbReference type="Rhea" id="RHEA:47348"/>
        <dbReference type="ChEBI" id="CHEBI:2571"/>
        <dbReference type="ChEBI" id="CHEBI:15377"/>
        <dbReference type="ChEBI" id="CHEBI:15378"/>
        <dbReference type="ChEBI" id="CHEBI:17968"/>
        <dbReference type="ChEBI" id="CHEBI:50477"/>
    </reaction>
    <physiologicalReaction direction="left-to-right" evidence="13">
        <dbReference type="Rhea" id="RHEA:47349"/>
    </physiologicalReaction>
</comment>
<dbReference type="FunFam" id="3.40.50.1820:FF:000100">
    <property type="entry name" value="Carboxylic ester hydrolase"/>
    <property type="match status" value="1"/>
</dbReference>
<dbReference type="Gene3D" id="3.40.50.1820">
    <property type="entry name" value="alpha/beta hydrolase"/>
    <property type="match status" value="1"/>
</dbReference>
<comment type="catalytic activity">
    <reaction evidence="26">
        <text>12-(9Z-hexadecenoyloxy)-octadecanoate + H2O = 12-hydroxyoctadecanoate + (9Z)-hexadecenoate + H(+)</text>
        <dbReference type="Rhea" id="RHEA:52072"/>
        <dbReference type="ChEBI" id="CHEBI:15377"/>
        <dbReference type="ChEBI" id="CHEBI:15378"/>
        <dbReference type="ChEBI" id="CHEBI:32372"/>
        <dbReference type="ChEBI" id="CHEBI:84201"/>
        <dbReference type="ChEBI" id="CHEBI:136312"/>
    </reaction>
    <physiologicalReaction direction="left-to-right" evidence="26">
        <dbReference type="Rhea" id="RHEA:52073"/>
    </physiologicalReaction>
</comment>
<dbReference type="InParanoid" id="H3B637"/>
<evidence type="ECO:0000313" key="33">
    <source>
        <dbReference type="Ensembl" id="ENSLACP00000017358.1"/>
    </source>
</evidence>
<comment type="catalytic activity">
    <reaction evidence="18">
        <text>1,2,3-tri-(9Z-octadecenoyl)-glycerol + H2O = di-(9Z)-octadecenoylglycerol + (9Z)-octadecenoate + H(+)</text>
        <dbReference type="Rhea" id="RHEA:38575"/>
        <dbReference type="ChEBI" id="CHEBI:15377"/>
        <dbReference type="ChEBI" id="CHEBI:15378"/>
        <dbReference type="ChEBI" id="CHEBI:30823"/>
        <dbReference type="ChEBI" id="CHEBI:53753"/>
        <dbReference type="ChEBI" id="CHEBI:75945"/>
    </reaction>
    <physiologicalReaction direction="left-to-right" evidence="18">
        <dbReference type="Rhea" id="RHEA:38576"/>
    </physiologicalReaction>
</comment>
<evidence type="ECO:0000256" key="5">
    <source>
        <dbReference type="ARBA" id="ARBA00022525"/>
    </source>
</evidence>
<dbReference type="GO" id="GO:0005576">
    <property type="term" value="C:extracellular region"/>
    <property type="evidence" value="ECO:0007669"/>
    <property type="project" value="UniProtKB-SubCell"/>
</dbReference>
<dbReference type="ESTHER" id="latch-h3b637">
    <property type="family name" value="Cholesterol_esterase"/>
</dbReference>
<evidence type="ECO:0000313" key="34">
    <source>
        <dbReference type="Proteomes" id="UP000008672"/>
    </source>
</evidence>
<evidence type="ECO:0000256" key="30">
    <source>
        <dbReference type="ARBA" id="ARBA00064516"/>
    </source>
</evidence>
<evidence type="ECO:0000256" key="9">
    <source>
        <dbReference type="ARBA" id="ARBA00023098"/>
    </source>
</evidence>
<keyword evidence="34" id="KW-1185">Reference proteome</keyword>
<dbReference type="EMBL" id="AFYH01027431">
    <property type="status" value="NOT_ANNOTATED_CDS"/>
    <property type="molecule type" value="Genomic_DNA"/>
</dbReference>
<evidence type="ECO:0000256" key="3">
    <source>
        <dbReference type="ARBA" id="ARBA00005964"/>
    </source>
</evidence>
<comment type="catalytic activity">
    <reaction evidence="20">
        <text>12-(9Z-octadecenoyloxy)-octadecanoate + H2O = 12-hydroxyoctadecanoate + (9Z)-octadecenoate + H(+)</text>
        <dbReference type="Rhea" id="RHEA:52060"/>
        <dbReference type="ChEBI" id="CHEBI:15377"/>
        <dbReference type="ChEBI" id="CHEBI:15378"/>
        <dbReference type="ChEBI" id="CHEBI:30823"/>
        <dbReference type="ChEBI" id="CHEBI:84201"/>
        <dbReference type="ChEBI" id="CHEBI:136302"/>
    </reaction>
    <physiologicalReaction direction="left-to-right" evidence="20">
        <dbReference type="Rhea" id="RHEA:52061"/>
    </physiologicalReaction>
</comment>
<dbReference type="eggNOG" id="KOG1516">
    <property type="taxonomic scope" value="Eukaryota"/>
</dbReference>
<keyword evidence="10" id="KW-1015">Disulfide bond</keyword>
<dbReference type="GO" id="GO:0016042">
    <property type="term" value="P:lipid catabolic process"/>
    <property type="evidence" value="ECO:0007669"/>
    <property type="project" value="UniProtKB-KW"/>
</dbReference>
<comment type="catalytic activity">
    <reaction evidence="14">
        <text>12-hexadecanoyloxy-octadecanoate + H2O = 12-hydroxyoctadecanoate + hexadecanoate + H(+)</text>
        <dbReference type="Rhea" id="RHEA:52056"/>
        <dbReference type="ChEBI" id="CHEBI:7896"/>
        <dbReference type="ChEBI" id="CHEBI:15377"/>
        <dbReference type="ChEBI" id="CHEBI:15378"/>
        <dbReference type="ChEBI" id="CHEBI:83677"/>
        <dbReference type="ChEBI" id="CHEBI:84201"/>
    </reaction>
    <physiologicalReaction direction="left-to-right" evidence="14">
        <dbReference type="Rhea" id="RHEA:52057"/>
    </physiologicalReaction>
</comment>
<dbReference type="STRING" id="7897.ENSLACP00000017358"/>
<evidence type="ECO:0000256" key="1">
    <source>
        <dbReference type="ARBA" id="ARBA00000923"/>
    </source>
</evidence>
<reference evidence="33" key="3">
    <citation type="submission" date="2025-09" db="UniProtKB">
        <authorList>
            <consortium name="Ensembl"/>
        </authorList>
    </citation>
    <scope>IDENTIFICATION</scope>
</reference>
<dbReference type="OMA" id="ALFRYMK"/>
<evidence type="ECO:0000256" key="19">
    <source>
        <dbReference type="ARBA" id="ARBA00048680"/>
    </source>
</evidence>
<dbReference type="PROSITE" id="PS00941">
    <property type="entry name" value="CARBOXYLESTERASE_B_2"/>
    <property type="match status" value="1"/>
</dbReference>
<reference evidence="34" key="1">
    <citation type="submission" date="2011-08" db="EMBL/GenBank/DDBJ databases">
        <title>The draft genome of Latimeria chalumnae.</title>
        <authorList>
            <person name="Di Palma F."/>
            <person name="Alfoldi J."/>
            <person name="Johnson J."/>
            <person name="Berlin A."/>
            <person name="Gnerre S."/>
            <person name="Jaffe D."/>
            <person name="MacCallum I."/>
            <person name="Young S."/>
            <person name="Walker B.J."/>
            <person name="Lander E."/>
            <person name="Lindblad-Toh K."/>
        </authorList>
    </citation>
    <scope>NUCLEOTIDE SEQUENCE [LARGE SCALE GENOMIC DNA]</scope>
    <source>
        <strain evidence="34">Wild caught</strain>
    </source>
</reference>
<dbReference type="GeneTree" id="ENSGT00940000156231"/>
<comment type="catalytic activity">
    <reaction evidence="15">
        <text>13-octadecanoyloxy-octadecanoate + H2O = 13-hydroxy-octadecanoate + octadecanoate + H(+)</text>
        <dbReference type="Rhea" id="RHEA:52084"/>
        <dbReference type="ChEBI" id="CHEBI:15377"/>
        <dbReference type="ChEBI" id="CHEBI:15378"/>
        <dbReference type="ChEBI" id="CHEBI:25629"/>
        <dbReference type="ChEBI" id="CHEBI:136304"/>
        <dbReference type="ChEBI" id="CHEBI:136335"/>
    </reaction>
    <physiologicalReaction direction="left-to-right" evidence="15">
        <dbReference type="Rhea" id="RHEA:52085"/>
    </physiologicalReaction>
</comment>